<keyword evidence="3" id="KW-0645">Protease</keyword>
<evidence type="ECO:0000313" key="4">
    <source>
        <dbReference type="Proteomes" id="UP000184096"/>
    </source>
</evidence>
<dbReference type="InterPro" id="IPR038765">
    <property type="entry name" value="Papain-like_cys_pep_sf"/>
</dbReference>
<accession>A0A1M7UMV2</accession>
<dbReference type="InterPro" id="IPR000668">
    <property type="entry name" value="Peptidase_C1A_C"/>
</dbReference>
<dbReference type="EMBL" id="LT670849">
    <property type="protein sequence ID" value="SHN84280.1"/>
    <property type="molecule type" value="Genomic_DNA"/>
</dbReference>
<comment type="similarity">
    <text evidence="1">Belongs to the peptidase C1 family.</text>
</comment>
<dbReference type="RefSeq" id="WP_072823201.1">
    <property type="nucleotide sequence ID" value="NZ_LT670849.1"/>
</dbReference>
<proteinExistence type="inferred from homology"/>
<dbReference type="SUPFAM" id="SSF54001">
    <property type="entry name" value="Cysteine proteinases"/>
    <property type="match status" value="1"/>
</dbReference>
<gene>
    <name evidence="3" type="ORF">SAMN05444170_5843</name>
</gene>
<evidence type="ECO:0000259" key="2">
    <source>
        <dbReference type="SMART" id="SM00645"/>
    </source>
</evidence>
<keyword evidence="4" id="KW-1185">Reference proteome</keyword>
<dbReference type="InterPro" id="IPR013128">
    <property type="entry name" value="Peptidase_C1A"/>
</dbReference>
<protein>
    <submittedName>
        <fullName evidence="3">Papain family cysteine protease</fullName>
    </submittedName>
</protein>
<dbReference type="SMART" id="SM00645">
    <property type="entry name" value="Pept_C1"/>
    <property type="match status" value="1"/>
</dbReference>
<dbReference type="GO" id="GO:0006508">
    <property type="term" value="P:proteolysis"/>
    <property type="evidence" value="ECO:0007669"/>
    <property type="project" value="UniProtKB-KW"/>
</dbReference>
<evidence type="ECO:0000313" key="3">
    <source>
        <dbReference type="EMBL" id="SHN84280.1"/>
    </source>
</evidence>
<organism evidence="3 4">
    <name type="scientific">Bradyrhizobium erythrophlei</name>
    <dbReference type="NCBI Taxonomy" id="1437360"/>
    <lineage>
        <taxon>Bacteria</taxon>
        <taxon>Pseudomonadati</taxon>
        <taxon>Pseudomonadota</taxon>
        <taxon>Alphaproteobacteria</taxon>
        <taxon>Hyphomicrobiales</taxon>
        <taxon>Nitrobacteraceae</taxon>
        <taxon>Bradyrhizobium</taxon>
    </lineage>
</organism>
<feature type="domain" description="Peptidase C1A papain C-terminal" evidence="2">
    <location>
        <begin position="2"/>
        <end position="201"/>
    </location>
</feature>
<keyword evidence="3" id="KW-0378">Hydrolase</keyword>
<sequence length="211" mass="22390">MIAIRADLRTHLQPVRHQGRRQSCLAFATSAAHEHKAGIVGHLSVEYLFYHSVERTPGKNPAVGTTMAAAAGALADEGQPVEAAWPYSPVQVTPWTAPAITTALHKRRMVLGSLGFDDITGALDAGHLVVLGVIITDAFYRADALGQVADVSPDIERGGHAVLAVGHGAHADGTPMILIRNSWGTAWGIGGYGWLSPSYTTRQLRETATLT</sequence>
<dbReference type="PROSITE" id="PS00639">
    <property type="entry name" value="THIOL_PROTEASE_HIS"/>
    <property type="match status" value="1"/>
</dbReference>
<dbReference type="Gene3D" id="3.90.70.10">
    <property type="entry name" value="Cysteine proteinases"/>
    <property type="match status" value="1"/>
</dbReference>
<dbReference type="CDD" id="cd02619">
    <property type="entry name" value="Peptidase_C1"/>
    <property type="match status" value="1"/>
</dbReference>
<dbReference type="Pfam" id="PF00112">
    <property type="entry name" value="Peptidase_C1"/>
    <property type="match status" value="1"/>
</dbReference>
<dbReference type="PANTHER" id="PTHR12411">
    <property type="entry name" value="CYSTEINE PROTEASE FAMILY C1-RELATED"/>
    <property type="match status" value="1"/>
</dbReference>
<name>A0A1M7UMV2_9BRAD</name>
<reference evidence="4" key="1">
    <citation type="submission" date="2016-11" db="EMBL/GenBank/DDBJ databases">
        <authorList>
            <person name="Varghese N."/>
            <person name="Submissions S."/>
        </authorList>
    </citation>
    <scope>NUCLEOTIDE SEQUENCE [LARGE SCALE GENOMIC DNA]</scope>
    <source>
        <strain evidence="4">GAS401</strain>
    </source>
</reference>
<dbReference type="InterPro" id="IPR025660">
    <property type="entry name" value="Pept_his_AS"/>
</dbReference>
<dbReference type="GO" id="GO:0008234">
    <property type="term" value="F:cysteine-type peptidase activity"/>
    <property type="evidence" value="ECO:0007669"/>
    <property type="project" value="InterPro"/>
</dbReference>
<dbReference type="Proteomes" id="UP000184096">
    <property type="component" value="Chromosome I"/>
</dbReference>
<evidence type="ECO:0000256" key="1">
    <source>
        <dbReference type="ARBA" id="ARBA00008455"/>
    </source>
</evidence>
<dbReference type="AlphaFoldDB" id="A0A1M7UMV2"/>